<keyword evidence="2" id="KW-1185">Reference proteome</keyword>
<accession>A0A9X1YLG6</accession>
<protein>
    <submittedName>
        <fullName evidence="1">YidB family protein</fullName>
    </submittedName>
</protein>
<dbReference type="Gene3D" id="1.10.10.690">
    <property type="entry name" value="YidB-like"/>
    <property type="match status" value="1"/>
</dbReference>
<dbReference type="EMBL" id="JAJLJH010000007">
    <property type="protein sequence ID" value="MCK9688136.1"/>
    <property type="molecule type" value="Genomic_DNA"/>
</dbReference>
<sequence>MGLLDSIVGQVSGALEGSVPGGQVHPGLMDVVSQLMTQGGGMQGLVNQFEQQGLGHVVASWIGNGENLAITPDQVQSVLGEPHIAAVAAKLGLSPADVTNQLAGLLPHAVDSVTPAGAVPQGNLLSEALDAFTALRR</sequence>
<dbReference type="InterPro" id="IPR027405">
    <property type="entry name" value="YidB-like"/>
</dbReference>
<reference evidence="1" key="1">
    <citation type="submission" date="2021-11" db="EMBL/GenBank/DDBJ databases">
        <title>BS-T2-15 a new species belonging to the Comamonadaceae family isolated from the soil of a French oak forest.</title>
        <authorList>
            <person name="Mieszkin S."/>
            <person name="Alain K."/>
        </authorList>
    </citation>
    <scope>NUCLEOTIDE SEQUENCE</scope>
    <source>
        <strain evidence="1">BS-T2-15</strain>
    </source>
</reference>
<dbReference type="AlphaFoldDB" id="A0A9X1YLG6"/>
<organism evidence="1 2">
    <name type="scientific">Scleromatobacter humisilvae</name>
    <dbReference type="NCBI Taxonomy" id="2897159"/>
    <lineage>
        <taxon>Bacteria</taxon>
        <taxon>Pseudomonadati</taxon>
        <taxon>Pseudomonadota</taxon>
        <taxon>Betaproteobacteria</taxon>
        <taxon>Burkholderiales</taxon>
        <taxon>Sphaerotilaceae</taxon>
        <taxon>Scleromatobacter</taxon>
    </lineage>
</organism>
<dbReference type="SUPFAM" id="SSF140804">
    <property type="entry name" value="YidB-like"/>
    <property type="match status" value="1"/>
</dbReference>
<dbReference type="InterPro" id="IPR045372">
    <property type="entry name" value="YidB"/>
</dbReference>
<gene>
    <name evidence="1" type="ORF">LPC04_20720</name>
</gene>
<evidence type="ECO:0000313" key="2">
    <source>
        <dbReference type="Proteomes" id="UP001139353"/>
    </source>
</evidence>
<evidence type="ECO:0000313" key="1">
    <source>
        <dbReference type="EMBL" id="MCK9688136.1"/>
    </source>
</evidence>
<dbReference type="Proteomes" id="UP001139353">
    <property type="component" value="Unassembled WGS sequence"/>
</dbReference>
<proteinExistence type="predicted"/>
<dbReference type="Pfam" id="PF20159">
    <property type="entry name" value="YidB"/>
    <property type="match status" value="1"/>
</dbReference>
<name>A0A9X1YLG6_9BURK</name>
<comment type="caution">
    <text evidence="1">The sequence shown here is derived from an EMBL/GenBank/DDBJ whole genome shotgun (WGS) entry which is preliminary data.</text>
</comment>